<gene>
    <name evidence="4" type="ORF">TCIL3000_10_2070</name>
</gene>
<accession>G0UVN2</accession>
<dbReference type="Gene3D" id="3.40.50.12660">
    <property type="match status" value="1"/>
</dbReference>
<dbReference type="AlphaFoldDB" id="G0UVN2"/>
<sequence length="372" mass="40938">MGECLSICCQATMETALEGHTSLVTFALSLFKHAAPYLVLYLGLQKRIGHNKDTKDPEAKEDPEEKEKEKENPLSVERSLPPPSVDRPVPSPEVNGKVRGLFVGINYVGMKAEITGCCKDVFMTMGILESKGYKFTERIILVDNDMFSNRTAAPTRANILGHLSLFVQDLKEGDVLFFHYSGHGTQVEASSDTEEKYDQCIVPSDYEEKGCITDNELFEILVKSLPRGVRLTAVFDCSHSGTMLDLPYAFVCSNPGDGNDTCSMRRIREGNDVEGDVLMISACADGETAMCVDNMQDFNGGAKHCGGAASYCFASMLMNDREMSFRELLLTARSMLGEHGFTQVPQLAASKDINLQQRFSLTGLFPCAKTLP</sequence>
<dbReference type="InterPro" id="IPR011600">
    <property type="entry name" value="Pept_C14_caspase"/>
</dbReference>
<dbReference type="Pfam" id="PF00656">
    <property type="entry name" value="Peptidase_C14"/>
    <property type="match status" value="1"/>
</dbReference>
<dbReference type="GO" id="GO:0005737">
    <property type="term" value="C:cytoplasm"/>
    <property type="evidence" value="ECO:0007669"/>
    <property type="project" value="TreeGrafter"/>
</dbReference>
<dbReference type="PANTHER" id="PTHR48104">
    <property type="entry name" value="METACASPASE-4"/>
    <property type="match status" value="1"/>
</dbReference>
<dbReference type="VEuPathDB" id="TriTrypDB:TcIL3000_10_2070"/>
<dbReference type="EMBL" id="HE575323">
    <property type="protein sequence ID" value="CCC93448.1"/>
    <property type="molecule type" value="Genomic_DNA"/>
</dbReference>
<feature type="region of interest" description="Disordered" evidence="2">
    <location>
        <begin position="51"/>
        <end position="92"/>
    </location>
</feature>
<dbReference type="InterPro" id="IPR050452">
    <property type="entry name" value="Metacaspase"/>
</dbReference>
<reference evidence="4" key="1">
    <citation type="journal article" date="2012" name="Proc. Natl. Acad. Sci. U.S.A.">
        <title>Antigenic diversity is generated by distinct evolutionary mechanisms in African trypanosome species.</title>
        <authorList>
            <person name="Jackson A.P."/>
            <person name="Berry A."/>
            <person name="Aslett M."/>
            <person name="Allison H.C."/>
            <person name="Burton P."/>
            <person name="Vavrova-Anderson J."/>
            <person name="Brown R."/>
            <person name="Browne H."/>
            <person name="Corton N."/>
            <person name="Hauser H."/>
            <person name="Gamble J."/>
            <person name="Gilderthorp R."/>
            <person name="Marcello L."/>
            <person name="McQuillan J."/>
            <person name="Otto T.D."/>
            <person name="Quail M.A."/>
            <person name="Sanders M.J."/>
            <person name="van Tonder A."/>
            <person name="Ginger M.L."/>
            <person name="Field M.C."/>
            <person name="Barry J.D."/>
            <person name="Hertz-Fowler C."/>
            <person name="Berriman M."/>
        </authorList>
    </citation>
    <scope>NUCLEOTIDE SEQUENCE</scope>
    <source>
        <strain evidence="4">IL3000</strain>
    </source>
</reference>
<evidence type="ECO:0000256" key="2">
    <source>
        <dbReference type="SAM" id="MobiDB-lite"/>
    </source>
</evidence>
<evidence type="ECO:0000256" key="1">
    <source>
        <dbReference type="ARBA" id="ARBA00009005"/>
    </source>
</evidence>
<feature type="compositionally biased region" description="Basic and acidic residues" evidence="2">
    <location>
        <begin position="51"/>
        <end position="72"/>
    </location>
</feature>
<feature type="domain" description="Peptidase C14 caspase" evidence="3">
    <location>
        <begin position="101"/>
        <end position="349"/>
    </location>
</feature>
<evidence type="ECO:0000313" key="4">
    <source>
        <dbReference type="EMBL" id="CCC93448.1"/>
    </source>
</evidence>
<feature type="compositionally biased region" description="Pro residues" evidence="2">
    <location>
        <begin position="80"/>
        <end position="91"/>
    </location>
</feature>
<organism evidence="4">
    <name type="scientific">Trypanosoma congolense (strain IL3000)</name>
    <dbReference type="NCBI Taxonomy" id="1068625"/>
    <lineage>
        <taxon>Eukaryota</taxon>
        <taxon>Discoba</taxon>
        <taxon>Euglenozoa</taxon>
        <taxon>Kinetoplastea</taxon>
        <taxon>Metakinetoplastina</taxon>
        <taxon>Trypanosomatida</taxon>
        <taxon>Trypanosomatidae</taxon>
        <taxon>Trypanosoma</taxon>
        <taxon>Nannomonas</taxon>
    </lineage>
</organism>
<dbReference type="GO" id="GO:0006508">
    <property type="term" value="P:proteolysis"/>
    <property type="evidence" value="ECO:0007669"/>
    <property type="project" value="InterPro"/>
</dbReference>
<comment type="similarity">
    <text evidence="1">Belongs to the peptidase C14B family.</text>
</comment>
<dbReference type="GO" id="GO:0004197">
    <property type="term" value="F:cysteine-type endopeptidase activity"/>
    <property type="evidence" value="ECO:0007669"/>
    <property type="project" value="InterPro"/>
</dbReference>
<evidence type="ECO:0000259" key="3">
    <source>
        <dbReference type="Pfam" id="PF00656"/>
    </source>
</evidence>
<name>G0UVN2_TRYCI</name>
<dbReference type="PANTHER" id="PTHR48104:SF30">
    <property type="entry name" value="METACASPASE-1"/>
    <property type="match status" value="1"/>
</dbReference>
<protein>
    <submittedName>
        <fullName evidence="4">Metacaspase MCA4</fullName>
    </submittedName>
</protein>
<dbReference type="MEROPS" id="C14.044"/>
<proteinExistence type="inferred from homology"/>